<evidence type="ECO:0000313" key="6">
    <source>
        <dbReference type="Proteomes" id="UP000270856"/>
    </source>
</evidence>
<dbReference type="GO" id="GO:0016052">
    <property type="term" value="P:carbohydrate catabolic process"/>
    <property type="evidence" value="ECO:0007669"/>
    <property type="project" value="TreeGrafter"/>
</dbReference>
<dbReference type="CDD" id="cd03316">
    <property type="entry name" value="MR_like"/>
    <property type="match status" value="1"/>
</dbReference>
<evidence type="ECO:0000256" key="1">
    <source>
        <dbReference type="ARBA" id="ARBA00001946"/>
    </source>
</evidence>
<gene>
    <name evidence="5" type="ORF">EGM88_12780</name>
</gene>
<keyword evidence="6" id="KW-1185">Reference proteome</keyword>
<evidence type="ECO:0000313" key="5">
    <source>
        <dbReference type="EMBL" id="RPD93371.1"/>
    </source>
</evidence>
<dbReference type="SFLD" id="SFLDS00001">
    <property type="entry name" value="Enolase"/>
    <property type="match status" value="1"/>
</dbReference>
<comment type="cofactor">
    <cofactor evidence="1">
        <name>Mg(2+)</name>
        <dbReference type="ChEBI" id="CHEBI:18420"/>
    </cofactor>
</comment>
<dbReference type="Gene3D" id="3.20.20.120">
    <property type="entry name" value="Enolase-like C-terminal domain"/>
    <property type="match status" value="1"/>
</dbReference>
<dbReference type="AlphaFoldDB" id="A0A3N4NB39"/>
<keyword evidence="2" id="KW-0479">Metal-binding</keyword>
<dbReference type="InterPro" id="IPR029017">
    <property type="entry name" value="Enolase-like_N"/>
</dbReference>
<dbReference type="Pfam" id="PF13378">
    <property type="entry name" value="MR_MLE_C"/>
    <property type="match status" value="1"/>
</dbReference>
<protein>
    <submittedName>
        <fullName evidence="5">Mandelate racemase/muconate lactonizing enzyme family protein</fullName>
    </submittedName>
</protein>
<dbReference type="Gene3D" id="3.30.390.10">
    <property type="entry name" value="Enolase-like, N-terminal domain"/>
    <property type="match status" value="1"/>
</dbReference>
<dbReference type="GO" id="GO:0000287">
    <property type="term" value="F:magnesium ion binding"/>
    <property type="evidence" value="ECO:0007669"/>
    <property type="project" value="TreeGrafter"/>
</dbReference>
<name>A0A3N4NB39_9FLAO</name>
<evidence type="ECO:0000256" key="2">
    <source>
        <dbReference type="ARBA" id="ARBA00022723"/>
    </source>
</evidence>
<dbReference type="GO" id="GO:0016836">
    <property type="term" value="F:hydro-lyase activity"/>
    <property type="evidence" value="ECO:0007669"/>
    <property type="project" value="TreeGrafter"/>
</dbReference>
<accession>A0A3N4NB39</accession>
<dbReference type="GO" id="GO:0016854">
    <property type="term" value="F:racemase and epimerase activity"/>
    <property type="evidence" value="ECO:0007669"/>
    <property type="project" value="UniProtKB-ARBA"/>
</dbReference>
<reference evidence="5 6" key="1">
    <citation type="submission" date="2018-11" db="EMBL/GenBank/DDBJ databases">
        <title>Aureibaculum marinum gen. nov., sp. nov., a member of the family Flavobacteriaceae isolated from the Bohai Sea.</title>
        <authorList>
            <person name="Ji X."/>
        </authorList>
    </citation>
    <scope>NUCLEOTIDE SEQUENCE [LARGE SCALE GENOMIC DNA]</scope>
    <source>
        <strain evidence="5 6">BH-SD17</strain>
    </source>
</reference>
<dbReference type="SUPFAM" id="SSF54826">
    <property type="entry name" value="Enolase N-terminal domain-like"/>
    <property type="match status" value="1"/>
</dbReference>
<proteinExistence type="predicted"/>
<dbReference type="OrthoDB" id="9796450at2"/>
<dbReference type="InterPro" id="IPR046945">
    <property type="entry name" value="RHMD-like"/>
</dbReference>
<keyword evidence="3" id="KW-0460">Magnesium</keyword>
<organism evidence="5 6">
    <name type="scientific">Aureibaculum marinum</name>
    <dbReference type="NCBI Taxonomy" id="2487930"/>
    <lineage>
        <taxon>Bacteria</taxon>
        <taxon>Pseudomonadati</taxon>
        <taxon>Bacteroidota</taxon>
        <taxon>Flavobacteriia</taxon>
        <taxon>Flavobacteriales</taxon>
        <taxon>Flavobacteriaceae</taxon>
        <taxon>Aureibaculum</taxon>
    </lineage>
</organism>
<dbReference type="PANTHER" id="PTHR13794:SF58">
    <property type="entry name" value="MITOCHONDRIAL ENOLASE SUPERFAMILY MEMBER 1"/>
    <property type="match status" value="1"/>
</dbReference>
<dbReference type="RefSeq" id="WP_123898811.1">
    <property type="nucleotide sequence ID" value="NZ_RPFJ01000030.1"/>
</dbReference>
<comment type="caution">
    <text evidence="5">The sequence shown here is derived from an EMBL/GenBank/DDBJ whole genome shotgun (WGS) entry which is preliminary data.</text>
</comment>
<dbReference type="SMART" id="SM00922">
    <property type="entry name" value="MR_MLE"/>
    <property type="match status" value="1"/>
</dbReference>
<dbReference type="InterPro" id="IPR029065">
    <property type="entry name" value="Enolase_C-like"/>
</dbReference>
<dbReference type="SUPFAM" id="SSF51604">
    <property type="entry name" value="Enolase C-terminal domain-like"/>
    <property type="match status" value="1"/>
</dbReference>
<dbReference type="Pfam" id="PF02746">
    <property type="entry name" value="MR_MLE_N"/>
    <property type="match status" value="1"/>
</dbReference>
<feature type="domain" description="Mandelate racemase/muconate lactonizing enzyme C-terminal" evidence="4">
    <location>
        <begin position="145"/>
        <end position="241"/>
    </location>
</feature>
<dbReference type="SFLD" id="SFLDG00179">
    <property type="entry name" value="mandelate_racemase"/>
    <property type="match status" value="1"/>
</dbReference>
<evidence type="ECO:0000256" key="3">
    <source>
        <dbReference type="ARBA" id="ARBA00022842"/>
    </source>
</evidence>
<dbReference type="InterPro" id="IPR036849">
    <property type="entry name" value="Enolase-like_C_sf"/>
</dbReference>
<sequence>MIIEKIETFILKDKLSKSFFFSQWEYSERCICVVKLTASNGEFGWGEGYGPANVLEEGVKLLEPYVVGQNPLENEVIWHNMYRKTLDFARRGILVASMSAIDIAIWDLKGKILGLPVSTLLGGAHRKKIRPYATGLYFTDHKNPAKDFTEEATKYVNQGFKAIKMKVGLGIKADYENVKKIREIIGDDIQLMVDSNHAYTLREAIALCKKIEPFDISWFEEPISPEYYKQYSELRTKTSIPISGGECEYLRFGFHQLLRNNSVDIIQPDICASGGLTEAKRIAALASSYGVDLIPHTWGTAIGIHVALHFISNLENIPGRMYQPDFLIEYDQTENGLRERLTNPKIKMVDGMIEVPDKPGLGIDVDEDVLKEFSRSNVTIQNNI</sequence>
<dbReference type="PANTHER" id="PTHR13794">
    <property type="entry name" value="ENOLASE SUPERFAMILY, MANDELATE RACEMASE"/>
    <property type="match status" value="1"/>
</dbReference>
<dbReference type="InterPro" id="IPR013341">
    <property type="entry name" value="Mandelate_racemase_N_dom"/>
</dbReference>
<evidence type="ECO:0000259" key="4">
    <source>
        <dbReference type="SMART" id="SM00922"/>
    </source>
</evidence>
<dbReference type="EMBL" id="RPFJ01000030">
    <property type="protein sequence ID" value="RPD93371.1"/>
    <property type="molecule type" value="Genomic_DNA"/>
</dbReference>
<dbReference type="InterPro" id="IPR013342">
    <property type="entry name" value="Mandelate_racemase_C"/>
</dbReference>
<dbReference type="Proteomes" id="UP000270856">
    <property type="component" value="Unassembled WGS sequence"/>
</dbReference>